<dbReference type="Proteomes" id="UP001160148">
    <property type="component" value="Unassembled WGS sequence"/>
</dbReference>
<evidence type="ECO:0000313" key="1">
    <source>
        <dbReference type="EMBL" id="CAI6365046.1"/>
    </source>
</evidence>
<sequence>MKIKKDTSNNKLINYYKDNRNKLTILIRKAKEQYYVNKIEICNGDGREIWKVINELSGRKIKSTGLPINEIRKDIYPTYRPKDYLNIVNSYFSTTRNRLVDTNFPNSTNNIKSNFGTNTNNKSNHQLQLRVKNHGQLRSKKYIKQSEKQLITWS</sequence>
<dbReference type="EMBL" id="CARXXK010000004">
    <property type="protein sequence ID" value="CAI6365046.1"/>
    <property type="molecule type" value="Genomic_DNA"/>
</dbReference>
<accession>A0AAV0XBP3</accession>
<proteinExistence type="predicted"/>
<gene>
    <name evidence="1" type="ORF">MEUPH1_LOCUS19801</name>
</gene>
<dbReference type="AlphaFoldDB" id="A0AAV0XBP3"/>
<reference evidence="1 2" key="1">
    <citation type="submission" date="2023-01" db="EMBL/GenBank/DDBJ databases">
        <authorList>
            <person name="Whitehead M."/>
        </authorList>
    </citation>
    <scope>NUCLEOTIDE SEQUENCE [LARGE SCALE GENOMIC DNA]</scope>
</reference>
<keyword evidence="2" id="KW-1185">Reference proteome</keyword>
<organism evidence="1 2">
    <name type="scientific">Macrosiphum euphorbiae</name>
    <name type="common">potato aphid</name>
    <dbReference type="NCBI Taxonomy" id="13131"/>
    <lineage>
        <taxon>Eukaryota</taxon>
        <taxon>Metazoa</taxon>
        <taxon>Ecdysozoa</taxon>
        <taxon>Arthropoda</taxon>
        <taxon>Hexapoda</taxon>
        <taxon>Insecta</taxon>
        <taxon>Pterygota</taxon>
        <taxon>Neoptera</taxon>
        <taxon>Paraneoptera</taxon>
        <taxon>Hemiptera</taxon>
        <taxon>Sternorrhyncha</taxon>
        <taxon>Aphidomorpha</taxon>
        <taxon>Aphidoidea</taxon>
        <taxon>Aphididae</taxon>
        <taxon>Macrosiphini</taxon>
        <taxon>Macrosiphum</taxon>
    </lineage>
</organism>
<evidence type="ECO:0000313" key="2">
    <source>
        <dbReference type="Proteomes" id="UP001160148"/>
    </source>
</evidence>
<protein>
    <submittedName>
        <fullName evidence="1">Uncharacterized protein</fullName>
    </submittedName>
</protein>
<name>A0AAV0XBP3_9HEMI</name>
<comment type="caution">
    <text evidence="1">The sequence shown here is derived from an EMBL/GenBank/DDBJ whole genome shotgun (WGS) entry which is preliminary data.</text>
</comment>